<dbReference type="EMBL" id="QZWG01000018">
    <property type="protein sequence ID" value="RZB50022.1"/>
    <property type="molecule type" value="Genomic_DNA"/>
</dbReference>
<keyword evidence="3" id="KW-1185">Reference proteome</keyword>
<dbReference type="Proteomes" id="UP000289340">
    <property type="component" value="Chromosome 18"/>
</dbReference>
<protein>
    <submittedName>
        <fullName evidence="1">Squamosa promoter-binding-like protein 12 isoform D</fullName>
    </submittedName>
    <submittedName>
        <fullName evidence="2">Squamosa promoter-binding-like protein 12 isoform G</fullName>
    </submittedName>
</protein>
<reference evidence="1 3" key="1">
    <citation type="submission" date="2018-09" db="EMBL/GenBank/DDBJ databases">
        <title>A high-quality reference genome of wild soybean provides a powerful tool to mine soybean genomes.</title>
        <authorList>
            <person name="Xie M."/>
            <person name="Chung C.Y.L."/>
            <person name="Li M.-W."/>
            <person name="Wong F.-L."/>
            <person name="Chan T.-F."/>
            <person name="Lam H.-M."/>
        </authorList>
    </citation>
    <scope>NUCLEOTIDE SEQUENCE [LARGE SCALE GENOMIC DNA]</scope>
    <source>
        <strain evidence="3">cv. W05</strain>
        <tissue evidence="1">Hypocotyl of etiolated seedlings</tissue>
    </source>
</reference>
<evidence type="ECO:0000313" key="1">
    <source>
        <dbReference type="EMBL" id="RZB50019.1"/>
    </source>
</evidence>
<organism evidence="1 3">
    <name type="scientific">Glycine soja</name>
    <name type="common">Wild soybean</name>
    <dbReference type="NCBI Taxonomy" id="3848"/>
    <lineage>
        <taxon>Eukaryota</taxon>
        <taxon>Viridiplantae</taxon>
        <taxon>Streptophyta</taxon>
        <taxon>Embryophyta</taxon>
        <taxon>Tracheophyta</taxon>
        <taxon>Spermatophyta</taxon>
        <taxon>Magnoliopsida</taxon>
        <taxon>eudicotyledons</taxon>
        <taxon>Gunneridae</taxon>
        <taxon>Pentapetalae</taxon>
        <taxon>rosids</taxon>
        <taxon>fabids</taxon>
        <taxon>Fabales</taxon>
        <taxon>Fabaceae</taxon>
        <taxon>Papilionoideae</taxon>
        <taxon>50 kb inversion clade</taxon>
        <taxon>NPAAA clade</taxon>
        <taxon>indigoferoid/millettioid clade</taxon>
        <taxon>Phaseoleae</taxon>
        <taxon>Glycine</taxon>
        <taxon>Glycine subgen. Soja</taxon>
    </lineage>
</organism>
<gene>
    <name evidence="1" type="ORF">D0Y65_047123</name>
</gene>
<evidence type="ECO:0000313" key="3">
    <source>
        <dbReference type="Proteomes" id="UP000289340"/>
    </source>
</evidence>
<comment type="caution">
    <text evidence="1">The sequence shown here is derived from an EMBL/GenBank/DDBJ whole genome shotgun (WGS) entry which is preliminary data.</text>
</comment>
<dbReference type="AlphaFoldDB" id="A0A445FM83"/>
<dbReference type="EMBL" id="QZWG01000018">
    <property type="protein sequence ID" value="RZB50019.1"/>
    <property type="molecule type" value="Genomic_DNA"/>
</dbReference>
<proteinExistence type="predicted"/>
<sequence length="89" mass="10142">MCVCLLECKKSTLVVLCECERHEERSLDSSTWSTFSGSALCFTVNVSKIWFTKAKRHKNQKRKQRPLVLSLLSAALPDLAYKHTPRALC</sequence>
<evidence type="ECO:0000313" key="2">
    <source>
        <dbReference type="EMBL" id="RZB50022.1"/>
    </source>
</evidence>
<name>A0A445FM83_GLYSO</name>
<accession>A0A445FM83</accession>